<dbReference type="EMBL" id="JAIWYP010000009">
    <property type="protein sequence ID" value="KAH3769947.1"/>
    <property type="molecule type" value="Genomic_DNA"/>
</dbReference>
<dbReference type="Proteomes" id="UP000828390">
    <property type="component" value="Unassembled WGS sequence"/>
</dbReference>
<evidence type="ECO:0000313" key="1">
    <source>
        <dbReference type="EMBL" id="KAH3769947.1"/>
    </source>
</evidence>
<name>A0A9D4DXL7_DREPO</name>
<proteinExistence type="predicted"/>
<gene>
    <name evidence="1" type="ORF">DPMN_171226</name>
</gene>
<accession>A0A9D4DXL7</accession>
<comment type="caution">
    <text evidence="1">The sequence shown here is derived from an EMBL/GenBank/DDBJ whole genome shotgun (WGS) entry which is preliminary data.</text>
</comment>
<protein>
    <submittedName>
        <fullName evidence="1">Uncharacterized protein</fullName>
    </submittedName>
</protein>
<organism evidence="1 2">
    <name type="scientific">Dreissena polymorpha</name>
    <name type="common">Zebra mussel</name>
    <name type="synonym">Mytilus polymorpha</name>
    <dbReference type="NCBI Taxonomy" id="45954"/>
    <lineage>
        <taxon>Eukaryota</taxon>
        <taxon>Metazoa</taxon>
        <taxon>Spiralia</taxon>
        <taxon>Lophotrochozoa</taxon>
        <taxon>Mollusca</taxon>
        <taxon>Bivalvia</taxon>
        <taxon>Autobranchia</taxon>
        <taxon>Heteroconchia</taxon>
        <taxon>Euheterodonta</taxon>
        <taxon>Imparidentia</taxon>
        <taxon>Neoheterodontei</taxon>
        <taxon>Myida</taxon>
        <taxon>Dreissenoidea</taxon>
        <taxon>Dreissenidae</taxon>
        <taxon>Dreissena</taxon>
    </lineage>
</organism>
<sequence length="52" mass="5851">MCVFGEAENSEKPNLSHVPGSMAYYPGEKTVGIHVHTETKYVNRHKFVLTDT</sequence>
<keyword evidence="2" id="KW-1185">Reference proteome</keyword>
<dbReference type="AlphaFoldDB" id="A0A9D4DXL7"/>
<reference evidence="1" key="1">
    <citation type="journal article" date="2019" name="bioRxiv">
        <title>The Genome of the Zebra Mussel, Dreissena polymorpha: A Resource for Invasive Species Research.</title>
        <authorList>
            <person name="McCartney M.A."/>
            <person name="Auch B."/>
            <person name="Kono T."/>
            <person name="Mallez S."/>
            <person name="Zhang Y."/>
            <person name="Obille A."/>
            <person name="Becker A."/>
            <person name="Abrahante J.E."/>
            <person name="Garbe J."/>
            <person name="Badalamenti J.P."/>
            <person name="Herman A."/>
            <person name="Mangelson H."/>
            <person name="Liachko I."/>
            <person name="Sullivan S."/>
            <person name="Sone E.D."/>
            <person name="Koren S."/>
            <person name="Silverstein K.A.T."/>
            <person name="Beckman K.B."/>
            <person name="Gohl D.M."/>
        </authorList>
    </citation>
    <scope>NUCLEOTIDE SEQUENCE</scope>
    <source>
        <strain evidence="1">Duluth1</strain>
        <tissue evidence="1">Whole animal</tissue>
    </source>
</reference>
<evidence type="ECO:0000313" key="2">
    <source>
        <dbReference type="Proteomes" id="UP000828390"/>
    </source>
</evidence>
<reference evidence="1" key="2">
    <citation type="submission" date="2020-11" db="EMBL/GenBank/DDBJ databases">
        <authorList>
            <person name="McCartney M.A."/>
            <person name="Auch B."/>
            <person name="Kono T."/>
            <person name="Mallez S."/>
            <person name="Becker A."/>
            <person name="Gohl D.M."/>
            <person name="Silverstein K.A.T."/>
            <person name="Koren S."/>
            <person name="Bechman K.B."/>
            <person name="Herman A."/>
            <person name="Abrahante J.E."/>
            <person name="Garbe J."/>
        </authorList>
    </citation>
    <scope>NUCLEOTIDE SEQUENCE</scope>
    <source>
        <strain evidence="1">Duluth1</strain>
        <tissue evidence="1">Whole animal</tissue>
    </source>
</reference>